<comment type="caution">
    <text evidence="9">The sequence shown here is derived from an EMBL/GenBank/DDBJ whole genome shotgun (WGS) entry which is preliminary data.</text>
</comment>
<protein>
    <submittedName>
        <fullName evidence="9">Peptide ABC transporter permease</fullName>
    </submittedName>
</protein>
<evidence type="ECO:0000256" key="5">
    <source>
        <dbReference type="ARBA" id="ARBA00022989"/>
    </source>
</evidence>
<sequence>MTTSLVAAPVDLPAGPGASVPAPPGLPGGAVAAPVSGRPLRTARRLRVPPSVVLAAIALAVIVLAAAFPDALSPHDPLAVDPTHTLAPPSATYPLGTDENGRDVLSRIIHGTRNSLLLGFGAIAIGLVAGTVLGLLAGLGARWVDAALMRTMDVGLAFPELLLALVVIAVAGGGTRNALLAIGIASTPSYARLVRAQTLGVRRAGYVEAARATGLSESAVVLRHVLPNAVKPVLVLATIGVGTATVAGAALSFLGLGTTPPTPEWGSMLSTARNFVELSWWYGLFPGLAITVLVLSTSVLGRHLQRRAEGGLR</sequence>
<feature type="transmembrane region" description="Helical" evidence="7">
    <location>
        <begin position="116"/>
        <end position="141"/>
    </location>
</feature>
<accession>A0A512DBS7</accession>
<evidence type="ECO:0000259" key="8">
    <source>
        <dbReference type="PROSITE" id="PS50928"/>
    </source>
</evidence>
<dbReference type="Pfam" id="PF00528">
    <property type="entry name" value="BPD_transp_1"/>
    <property type="match status" value="1"/>
</dbReference>
<dbReference type="EMBL" id="BJYY01000013">
    <property type="protein sequence ID" value="GEO33932.1"/>
    <property type="molecule type" value="Genomic_DNA"/>
</dbReference>
<dbReference type="PROSITE" id="PS50928">
    <property type="entry name" value="ABC_TM1"/>
    <property type="match status" value="1"/>
</dbReference>
<name>A0A512DBS7_9CELL</name>
<dbReference type="RefSeq" id="WP_146902740.1">
    <property type="nucleotide sequence ID" value="NZ_BAAARM010000003.1"/>
</dbReference>
<evidence type="ECO:0000313" key="9">
    <source>
        <dbReference type="EMBL" id="GEO33932.1"/>
    </source>
</evidence>
<dbReference type="SUPFAM" id="SSF161098">
    <property type="entry name" value="MetI-like"/>
    <property type="match status" value="1"/>
</dbReference>
<evidence type="ECO:0000256" key="4">
    <source>
        <dbReference type="ARBA" id="ARBA00022692"/>
    </source>
</evidence>
<gene>
    <name evidence="9" type="ORF">CAE01nite_16570</name>
</gene>
<proteinExistence type="inferred from homology"/>
<feature type="transmembrane region" description="Helical" evidence="7">
    <location>
        <begin position="48"/>
        <end position="68"/>
    </location>
</feature>
<feature type="transmembrane region" description="Helical" evidence="7">
    <location>
        <begin position="233"/>
        <end position="258"/>
    </location>
</feature>
<keyword evidence="2 7" id="KW-0813">Transport</keyword>
<feature type="domain" description="ABC transmembrane type-1" evidence="8">
    <location>
        <begin position="112"/>
        <end position="301"/>
    </location>
</feature>
<evidence type="ECO:0000256" key="6">
    <source>
        <dbReference type="ARBA" id="ARBA00023136"/>
    </source>
</evidence>
<dbReference type="GO" id="GO:0055085">
    <property type="term" value="P:transmembrane transport"/>
    <property type="evidence" value="ECO:0007669"/>
    <property type="project" value="InterPro"/>
</dbReference>
<evidence type="ECO:0000256" key="1">
    <source>
        <dbReference type="ARBA" id="ARBA00004651"/>
    </source>
</evidence>
<dbReference type="InterPro" id="IPR000515">
    <property type="entry name" value="MetI-like"/>
</dbReference>
<dbReference type="InterPro" id="IPR035906">
    <property type="entry name" value="MetI-like_sf"/>
</dbReference>
<comment type="subcellular location">
    <subcellularLocation>
        <location evidence="1 7">Cell membrane</location>
        <topology evidence="1 7">Multi-pass membrane protein</topology>
    </subcellularLocation>
</comment>
<dbReference type="InterPro" id="IPR050366">
    <property type="entry name" value="BP-dependent_transpt_permease"/>
</dbReference>
<evidence type="ECO:0000256" key="3">
    <source>
        <dbReference type="ARBA" id="ARBA00022475"/>
    </source>
</evidence>
<feature type="transmembrane region" description="Helical" evidence="7">
    <location>
        <begin position="161"/>
        <end position="185"/>
    </location>
</feature>
<evidence type="ECO:0000256" key="7">
    <source>
        <dbReference type="RuleBase" id="RU363032"/>
    </source>
</evidence>
<keyword evidence="4 7" id="KW-0812">Transmembrane</keyword>
<dbReference type="Gene3D" id="1.10.3720.10">
    <property type="entry name" value="MetI-like"/>
    <property type="match status" value="1"/>
</dbReference>
<keyword evidence="10" id="KW-1185">Reference proteome</keyword>
<comment type="similarity">
    <text evidence="7">Belongs to the binding-protein-dependent transport system permease family.</text>
</comment>
<dbReference type="GO" id="GO:0005886">
    <property type="term" value="C:plasma membrane"/>
    <property type="evidence" value="ECO:0007669"/>
    <property type="project" value="UniProtKB-SubCell"/>
</dbReference>
<reference evidence="9 10" key="1">
    <citation type="submission" date="2019-07" db="EMBL/GenBank/DDBJ databases">
        <title>Whole genome shotgun sequence of Cellulomonas aerilata NBRC 106308.</title>
        <authorList>
            <person name="Hosoyama A."/>
            <person name="Uohara A."/>
            <person name="Ohji S."/>
            <person name="Ichikawa N."/>
        </authorList>
    </citation>
    <scope>NUCLEOTIDE SEQUENCE [LARGE SCALE GENOMIC DNA]</scope>
    <source>
        <strain evidence="9 10">NBRC 106308</strain>
    </source>
</reference>
<evidence type="ECO:0000313" key="10">
    <source>
        <dbReference type="Proteomes" id="UP000321181"/>
    </source>
</evidence>
<dbReference type="PANTHER" id="PTHR43386">
    <property type="entry name" value="OLIGOPEPTIDE TRANSPORT SYSTEM PERMEASE PROTEIN APPC"/>
    <property type="match status" value="1"/>
</dbReference>
<keyword evidence="3" id="KW-1003">Cell membrane</keyword>
<dbReference type="AlphaFoldDB" id="A0A512DBS7"/>
<organism evidence="9 10">
    <name type="scientific">Cellulomonas aerilata</name>
    <dbReference type="NCBI Taxonomy" id="515326"/>
    <lineage>
        <taxon>Bacteria</taxon>
        <taxon>Bacillati</taxon>
        <taxon>Actinomycetota</taxon>
        <taxon>Actinomycetes</taxon>
        <taxon>Micrococcales</taxon>
        <taxon>Cellulomonadaceae</taxon>
        <taxon>Cellulomonas</taxon>
    </lineage>
</organism>
<dbReference type="PANTHER" id="PTHR43386:SF25">
    <property type="entry name" value="PEPTIDE ABC TRANSPORTER PERMEASE PROTEIN"/>
    <property type="match status" value="1"/>
</dbReference>
<dbReference type="CDD" id="cd06261">
    <property type="entry name" value="TM_PBP2"/>
    <property type="match status" value="1"/>
</dbReference>
<keyword evidence="6 7" id="KW-0472">Membrane</keyword>
<dbReference type="OrthoDB" id="9812701at2"/>
<dbReference type="Proteomes" id="UP000321181">
    <property type="component" value="Unassembled WGS sequence"/>
</dbReference>
<feature type="transmembrane region" description="Helical" evidence="7">
    <location>
        <begin position="278"/>
        <end position="300"/>
    </location>
</feature>
<keyword evidence="5 7" id="KW-1133">Transmembrane helix</keyword>
<evidence type="ECO:0000256" key="2">
    <source>
        <dbReference type="ARBA" id="ARBA00022448"/>
    </source>
</evidence>